<dbReference type="Proteomes" id="UP000032024">
    <property type="component" value="Chromosome"/>
</dbReference>
<reference evidence="2" key="1">
    <citation type="submission" date="2015-01" db="EMBL/GenBank/DDBJ databases">
        <title>Comparative genome analysis of Bacillus coagulans HM-08, Clostridium butyricum HM-68, Bacillus subtilis HM-66 and Bacillus paralicheniformis BL-09.</title>
        <authorList>
            <person name="Zhang H."/>
        </authorList>
    </citation>
    <scope>NUCLEOTIDE SEQUENCE [LARGE SCALE GENOMIC DNA]</scope>
    <source>
        <strain evidence="2">HM-08</strain>
    </source>
</reference>
<dbReference type="AlphaFoldDB" id="A0AAN0T850"/>
<name>A0AAN0T850_HEYCO</name>
<evidence type="ECO:0000313" key="1">
    <source>
        <dbReference type="EMBL" id="AJO22851.1"/>
    </source>
</evidence>
<organism evidence="1 2">
    <name type="scientific">Heyndrickxia coagulans</name>
    <name type="common">Weizmannia coagulans</name>
    <dbReference type="NCBI Taxonomy" id="1398"/>
    <lineage>
        <taxon>Bacteria</taxon>
        <taxon>Bacillati</taxon>
        <taxon>Bacillota</taxon>
        <taxon>Bacilli</taxon>
        <taxon>Bacillales</taxon>
        <taxon>Bacillaceae</taxon>
        <taxon>Heyndrickxia</taxon>
    </lineage>
</organism>
<protein>
    <submittedName>
        <fullName evidence="1">Uncharacterized protein</fullName>
    </submittedName>
</protein>
<accession>A0AAN0T850</accession>
<gene>
    <name evidence="1" type="ORF">SB48_HM08orf03268</name>
</gene>
<evidence type="ECO:0000313" key="2">
    <source>
        <dbReference type="Proteomes" id="UP000032024"/>
    </source>
</evidence>
<keyword evidence="2" id="KW-1185">Reference proteome</keyword>
<dbReference type="EMBL" id="CP010525">
    <property type="protein sequence ID" value="AJO22851.1"/>
    <property type="molecule type" value="Genomic_DNA"/>
</dbReference>
<proteinExistence type="predicted"/>
<sequence>MFGNAEGVCIKQLNFFQKNIQGGNLFEQISKYSSQHSQ</sequence>